<dbReference type="InterPro" id="IPR052353">
    <property type="entry name" value="Benzoxazolinone_Detox_Enz"/>
</dbReference>
<gene>
    <name evidence="3" type="ORF">CTTA_4903</name>
</gene>
<dbReference type="EMBL" id="BKBW01000020">
    <property type="protein sequence ID" value="GEQ77898.1"/>
    <property type="molecule type" value="Genomic_DNA"/>
</dbReference>
<protein>
    <submittedName>
        <fullName evidence="3">Oxidoreductase</fullName>
    </submittedName>
</protein>
<dbReference type="InterPro" id="IPR012675">
    <property type="entry name" value="Beta-grasp_dom_sf"/>
</dbReference>
<dbReference type="PROSITE" id="PS00197">
    <property type="entry name" value="2FE2S_FER_1"/>
    <property type="match status" value="1"/>
</dbReference>
<dbReference type="InterPro" id="IPR006058">
    <property type="entry name" value="2Fe2S_fd_BS"/>
</dbReference>
<name>A0A5A7MJA0_COMTE</name>
<accession>A0A5A7MJA0</accession>
<dbReference type="CDD" id="cd06185">
    <property type="entry name" value="PDR_like"/>
    <property type="match status" value="1"/>
</dbReference>
<dbReference type="PANTHER" id="PTHR30212:SF2">
    <property type="entry name" value="PROTEIN YIIM"/>
    <property type="match status" value="1"/>
</dbReference>
<dbReference type="InterPro" id="IPR017938">
    <property type="entry name" value="Riboflavin_synthase-like_b-brl"/>
</dbReference>
<feature type="domain" description="2Fe-2S ferredoxin-type" evidence="1">
    <location>
        <begin position="240"/>
        <end position="325"/>
    </location>
</feature>
<evidence type="ECO:0000313" key="3">
    <source>
        <dbReference type="EMBL" id="GEQ77898.1"/>
    </source>
</evidence>
<dbReference type="Gene3D" id="3.40.50.80">
    <property type="entry name" value="Nucleotide-binding domain of ferredoxin-NADP reductase (FNR) module"/>
    <property type="match status" value="1"/>
</dbReference>
<sequence>MASTYLQARVHQMRYEAAGILSVELRPLAAAQEFSQSVQAGAHIDLHLADGLIRSYSLTNPGERHRYVVAVSLDPTSRGGSRFVHQRLRVGDVIQIGGPRNHFPLVETAPHSVLVAGGIGITPVLAMLRRLNALGRTAHLIYCASSRASAAFVPEIEAIAAQAGGRVTLDWHFKEEKGVRADLHNLLQEHAEGTHFYACGPLAFLDSYEDSCGKLGLAHVHLERFAAAPLAAPRTPEVGYAVELRRTGRTVQVAAGTSLLDTLINAGMNPEYSCREGVCGACEVRVISGDVEHRDQILSEQERAANKSMMICVSGCRSGNLVLDC</sequence>
<dbReference type="AlphaFoldDB" id="A0A5A7MJA0"/>
<evidence type="ECO:0000313" key="4">
    <source>
        <dbReference type="Proteomes" id="UP000323105"/>
    </source>
</evidence>
<proteinExistence type="predicted"/>
<dbReference type="InterPro" id="IPR017927">
    <property type="entry name" value="FAD-bd_FR_type"/>
</dbReference>
<comment type="caution">
    <text evidence="3">The sequence shown here is derived from an EMBL/GenBank/DDBJ whole genome shotgun (WGS) entry which is preliminary data.</text>
</comment>
<dbReference type="PANTHER" id="PTHR30212">
    <property type="entry name" value="PROTEIN YIIM"/>
    <property type="match status" value="1"/>
</dbReference>
<evidence type="ECO:0000259" key="2">
    <source>
        <dbReference type="PROSITE" id="PS51384"/>
    </source>
</evidence>
<dbReference type="SUPFAM" id="SSF52343">
    <property type="entry name" value="Ferredoxin reductase-like, C-terminal NADP-linked domain"/>
    <property type="match status" value="1"/>
</dbReference>
<organism evidence="3 4">
    <name type="scientific">Comamonas testosteroni</name>
    <name type="common">Pseudomonas testosteroni</name>
    <dbReference type="NCBI Taxonomy" id="285"/>
    <lineage>
        <taxon>Bacteria</taxon>
        <taxon>Pseudomonadati</taxon>
        <taxon>Pseudomonadota</taxon>
        <taxon>Betaproteobacteria</taxon>
        <taxon>Burkholderiales</taxon>
        <taxon>Comamonadaceae</taxon>
        <taxon>Comamonas</taxon>
    </lineage>
</organism>
<dbReference type="PRINTS" id="PR00409">
    <property type="entry name" value="PHDIOXRDTASE"/>
</dbReference>
<dbReference type="PROSITE" id="PS51384">
    <property type="entry name" value="FAD_FR"/>
    <property type="match status" value="1"/>
</dbReference>
<dbReference type="GO" id="GO:0051537">
    <property type="term" value="F:2 iron, 2 sulfur cluster binding"/>
    <property type="evidence" value="ECO:0007669"/>
    <property type="project" value="InterPro"/>
</dbReference>
<dbReference type="InterPro" id="IPR001433">
    <property type="entry name" value="OxRdtase_FAD/NAD-bd"/>
</dbReference>
<feature type="domain" description="FAD-binding FR-type" evidence="2">
    <location>
        <begin position="3"/>
        <end position="106"/>
    </location>
</feature>
<dbReference type="Gene3D" id="2.40.30.10">
    <property type="entry name" value="Translation factors"/>
    <property type="match status" value="1"/>
</dbReference>
<dbReference type="CDD" id="cd00207">
    <property type="entry name" value="fer2"/>
    <property type="match status" value="1"/>
</dbReference>
<dbReference type="GO" id="GO:0016491">
    <property type="term" value="F:oxidoreductase activity"/>
    <property type="evidence" value="ECO:0007669"/>
    <property type="project" value="InterPro"/>
</dbReference>
<dbReference type="Pfam" id="PF00111">
    <property type="entry name" value="Fer2"/>
    <property type="match status" value="1"/>
</dbReference>
<dbReference type="RefSeq" id="WP_149357162.1">
    <property type="nucleotide sequence ID" value="NZ_BKBW01000020.1"/>
</dbReference>
<dbReference type="Gene3D" id="3.10.20.30">
    <property type="match status" value="1"/>
</dbReference>
<dbReference type="InterPro" id="IPR039261">
    <property type="entry name" value="FNR_nucleotide-bd"/>
</dbReference>
<dbReference type="Pfam" id="PF00175">
    <property type="entry name" value="NAD_binding_1"/>
    <property type="match status" value="1"/>
</dbReference>
<evidence type="ECO:0000259" key="1">
    <source>
        <dbReference type="PROSITE" id="PS51085"/>
    </source>
</evidence>
<reference evidence="3 4" key="1">
    <citation type="journal article" date="2019" name="Microbiol. Resour. Announc.">
        <title>Draft Genome Sequence of Comamonas testosteroni TA441, a Bacterium That Has a Cryptic Phenol Degradation Gene Cluster.</title>
        <authorList>
            <person name="Arai H."/>
            <person name="Ishii M."/>
        </authorList>
    </citation>
    <scope>NUCLEOTIDE SEQUENCE [LARGE SCALE GENOMIC DNA]</scope>
    <source>
        <strain evidence="3 4">TA441</strain>
    </source>
</reference>
<dbReference type="Proteomes" id="UP000323105">
    <property type="component" value="Unassembled WGS sequence"/>
</dbReference>
<dbReference type="SUPFAM" id="SSF54292">
    <property type="entry name" value="2Fe-2S ferredoxin-like"/>
    <property type="match status" value="1"/>
</dbReference>
<dbReference type="PROSITE" id="PS51085">
    <property type="entry name" value="2FE2S_FER_2"/>
    <property type="match status" value="1"/>
</dbReference>
<dbReference type="InterPro" id="IPR001041">
    <property type="entry name" value="2Fe-2S_ferredoxin-type"/>
</dbReference>
<dbReference type="InterPro" id="IPR036010">
    <property type="entry name" value="2Fe-2S_ferredoxin-like_sf"/>
</dbReference>
<dbReference type="SUPFAM" id="SSF63380">
    <property type="entry name" value="Riboflavin synthase domain-like"/>
    <property type="match status" value="1"/>
</dbReference>